<feature type="signal peptide" evidence="1">
    <location>
        <begin position="1"/>
        <end position="22"/>
    </location>
</feature>
<evidence type="ECO:0000313" key="2">
    <source>
        <dbReference type="EMBL" id="MAA15336.1"/>
    </source>
</evidence>
<keyword evidence="1" id="KW-0732">Signal</keyword>
<sequence length="178" mass="20030">MMASTCIRDALFFVLLIKVAHCGQSHTPRDDIEDITRFYSSGAKIVTLNTTMGQTECKTDVVTSAGGQSAQFTRSFRSTPQKTPLNLKGTFKNDRYLLQEVPFDVMDVTNNGHPYSKERLLHTFYNGDCGIFSVSKKWGGRDTNYDLRVKTGKHNYKLCYDRFLSDTARAGLTSRTAC</sequence>
<feature type="chain" id="PRO_5013370572" evidence="1">
    <location>
        <begin position="23"/>
        <end position="178"/>
    </location>
</feature>
<evidence type="ECO:0000256" key="1">
    <source>
        <dbReference type="SAM" id="SignalP"/>
    </source>
</evidence>
<proteinExistence type="predicted"/>
<name>A0A224YC99_9ACAR</name>
<dbReference type="EMBL" id="GFPF01004190">
    <property type="protein sequence ID" value="MAA15336.1"/>
    <property type="molecule type" value="Transcribed_RNA"/>
</dbReference>
<dbReference type="AlphaFoldDB" id="A0A224YC99"/>
<protein>
    <submittedName>
        <fullName evidence="2">Lipocalin</fullName>
    </submittedName>
</protein>
<reference evidence="2" key="1">
    <citation type="journal article" date="2017" name="Parasit. Vectors">
        <title>Sialotranscriptomics of Rhipicephalus zambeziensis reveals intricate expression profiles of secretory proteins and suggests tight temporal transcriptional regulation during blood-feeding.</title>
        <authorList>
            <person name="de Castro M.H."/>
            <person name="de Klerk D."/>
            <person name="Pienaar R."/>
            <person name="Rees D.J.G."/>
            <person name="Mans B.J."/>
        </authorList>
    </citation>
    <scope>NUCLEOTIDE SEQUENCE</scope>
    <source>
        <tissue evidence="2">Salivary glands</tissue>
    </source>
</reference>
<accession>A0A224YC99</accession>
<organism evidence="2">
    <name type="scientific">Rhipicephalus zambeziensis</name>
    <dbReference type="NCBI Taxonomy" id="60191"/>
    <lineage>
        <taxon>Eukaryota</taxon>
        <taxon>Metazoa</taxon>
        <taxon>Ecdysozoa</taxon>
        <taxon>Arthropoda</taxon>
        <taxon>Chelicerata</taxon>
        <taxon>Arachnida</taxon>
        <taxon>Acari</taxon>
        <taxon>Parasitiformes</taxon>
        <taxon>Ixodida</taxon>
        <taxon>Ixodoidea</taxon>
        <taxon>Ixodidae</taxon>
        <taxon>Rhipicephalinae</taxon>
        <taxon>Rhipicephalus</taxon>
        <taxon>Rhipicephalus</taxon>
    </lineage>
</organism>